<organism evidence="2 3">
    <name type="scientific">Streptosporangium brasiliense</name>
    <dbReference type="NCBI Taxonomy" id="47480"/>
    <lineage>
        <taxon>Bacteria</taxon>
        <taxon>Bacillati</taxon>
        <taxon>Actinomycetota</taxon>
        <taxon>Actinomycetes</taxon>
        <taxon>Streptosporangiales</taxon>
        <taxon>Streptosporangiaceae</taxon>
        <taxon>Streptosporangium</taxon>
    </lineage>
</organism>
<reference evidence="2 3" key="1">
    <citation type="submission" date="2023-07" db="EMBL/GenBank/DDBJ databases">
        <title>Sequencing the genomes of 1000 actinobacteria strains.</title>
        <authorList>
            <person name="Klenk H.-P."/>
        </authorList>
    </citation>
    <scope>NUCLEOTIDE SEQUENCE [LARGE SCALE GENOMIC DNA]</scope>
    <source>
        <strain evidence="2 3">DSM 44109</strain>
    </source>
</reference>
<gene>
    <name evidence="2" type="ORF">J2S55_009294</name>
</gene>
<keyword evidence="3" id="KW-1185">Reference proteome</keyword>
<comment type="caution">
    <text evidence="2">The sequence shown here is derived from an EMBL/GenBank/DDBJ whole genome shotgun (WGS) entry which is preliminary data.</text>
</comment>
<name>A0ABT9RL50_9ACTN</name>
<dbReference type="PROSITE" id="PS51257">
    <property type="entry name" value="PROKAR_LIPOPROTEIN"/>
    <property type="match status" value="1"/>
</dbReference>
<sequence>MNLGLRRLLPVFVALTLVCGCGNSVLDGSPDDGGQGQAQEEKTAGGGDDPHYGPLDLPIGNTGVNSGPGGIYDLLLEKDCSGARAQLDERQSDPVYAIDDKNTVLLLRVGIALCEGRGAAAKKAFAGAVRTDAPQFMCFLYVAEASLIRRKPKSSFAACPPDVSDSPPPADQEETDDPPPTDQGETDDPPPVDQGDGDNPPPGDPTSPDGTSSAPAGEPTGETG</sequence>
<feature type="compositionally biased region" description="Basic and acidic residues" evidence="1">
    <location>
        <begin position="39"/>
        <end position="51"/>
    </location>
</feature>
<proteinExistence type="predicted"/>
<evidence type="ECO:0000313" key="2">
    <source>
        <dbReference type="EMBL" id="MDP9870028.1"/>
    </source>
</evidence>
<evidence type="ECO:0000256" key="1">
    <source>
        <dbReference type="SAM" id="MobiDB-lite"/>
    </source>
</evidence>
<feature type="compositionally biased region" description="Acidic residues" evidence="1">
    <location>
        <begin position="171"/>
        <end position="190"/>
    </location>
</feature>
<accession>A0ABT9RL50</accession>
<evidence type="ECO:0000313" key="3">
    <source>
        <dbReference type="Proteomes" id="UP001230426"/>
    </source>
</evidence>
<dbReference type="Proteomes" id="UP001230426">
    <property type="component" value="Unassembled WGS sequence"/>
</dbReference>
<dbReference type="RefSeq" id="WP_306874706.1">
    <property type="nucleotide sequence ID" value="NZ_JAUSRB010000002.1"/>
</dbReference>
<evidence type="ECO:0008006" key="4">
    <source>
        <dbReference type="Google" id="ProtNLM"/>
    </source>
</evidence>
<feature type="region of interest" description="Disordered" evidence="1">
    <location>
        <begin position="155"/>
        <end position="224"/>
    </location>
</feature>
<feature type="region of interest" description="Disordered" evidence="1">
    <location>
        <begin position="30"/>
        <end position="53"/>
    </location>
</feature>
<dbReference type="EMBL" id="JAUSRB010000002">
    <property type="protein sequence ID" value="MDP9870028.1"/>
    <property type="molecule type" value="Genomic_DNA"/>
</dbReference>
<protein>
    <recommendedName>
        <fullName evidence="4">DUF732 domain-containing protein</fullName>
    </recommendedName>
</protein>